<evidence type="ECO:0000256" key="5">
    <source>
        <dbReference type="ARBA" id="ARBA00022692"/>
    </source>
</evidence>
<evidence type="ECO:0000256" key="1">
    <source>
        <dbReference type="ARBA" id="ARBA00004141"/>
    </source>
</evidence>
<keyword evidence="9" id="KW-0407">Ion channel</keyword>
<keyword evidence="4" id="KW-0107">Calcium channel</keyword>
<dbReference type="GO" id="GO:0070679">
    <property type="term" value="F:inositol 1,4,5 trisphosphate binding"/>
    <property type="evidence" value="ECO:0007669"/>
    <property type="project" value="TreeGrafter"/>
</dbReference>
<dbReference type="AlphaFoldDB" id="A0A8J6FXY2"/>
<evidence type="ECO:0000256" key="3">
    <source>
        <dbReference type="ARBA" id="ARBA00022568"/>
    </source>
</evidence>
<evidence type="ECO:0000256" key="7">
    <source>
        <dbReference type="ARBA" id="ARBA00023065"/>
    </source>
</evidence>
<feature type="transmembrane region" description="Helical" evidence="10">
    <location>
        <begin position="162"/>
        <end position="183"/>
    </location>
</feature>
<comment type="caution">
    <text evidence="12">The sequence shown here is derived from an EMBL/GenBank/DDBJ whole genome shotgun (WGS) entry which is preliminary data.</text>
</comment>
<dbReference type="InterPro" id="IPR005821">
    <property type="entry name" value="Ion_trans_dom"/>
</dbReference>
<feature type="transmembrane region" description="Helical" evidence="10">
    <location>
        <begin position="37"/>
        <end position="58"/>
    </location>
</feature>
<dbReference type="EMBL" id="JAATJU010027015">
    <property type="protein sequence ID" value="KAH0500892.1"/>
    <property type="molecule type" value="Genomic_DNA"/>
</dbReference>
<keyword evidence="3" id="KW-0109">Calcium transport</keyword>
<gene>
    <name evidence="12" type="ORF">LTLLF_199530</name>
</gene>
<dbReference type="InterPro" id="IPR002153">
    <property type="entry name" value="TRPC_channel"/>
</dbReference>
<evidence type="ECO:0000256" key="9">
    <source>
        <dbReference type="ARBA" id="ARBA00023303"/>
    </source>
</evidence>
<keyword evidence="6 10" id="KW-1133">Transmembrane helix</keyword>
<dbReference type="Proteomes" id="UP000710432">
    <property type="component" value="Unassembled WGS sequence"/>
</dbReference>
<dbReference type="GO" id="GO:0034703">
    <property type="term" value="C:cation channel complex"/>
    <property type="evidence" value="ECO:0007669"/>
    <property type="project" value="TreeGrafter"/>
</dbReference>
<proteinExistence type="predicted"/>
<keyword evidence="5 10" id="KW-0812">Transmembrane</keyword>
<dbReference type="PANTHER" id="PTHR10117:SF6">
    <property type="entry name" value="SHORT TRANSIENT RECEPTOR POTENTIAL CHANNEL 2"/>
    <property type="match status" value="1"/>
</dbReference>
<accession>A0A8J6FXY2</accession>
<dbReference type="GO" id="GO:0005886">
    <property type="term" value="C:plasma membrane"/>
    <property type="evidence" value="ECO:0007669"/>
    <property type="project" value="TreeGrafter"/>
</dbReference>
<evidence type="ECO:0000256" key="6">
    <source>
        <dbReference type="ARBA" id="ARBA00022989"/>
    </source>
</evidence>
<feature type="transmembrane region" description="Helical" evidence="10">
    <location>
        <begin position="108"/>
        <end position="127"/>
    </location>
</feature>
<dbReference type="Pfam" id="PF00520">
    <property type="entry name" value="Ion_trans"/>
    <property type="match status" value="1"/>
</dbReference>
<dbReference type="GO" id="GO:0007338">
    <property type="term" value="P:single fertilization"/>
    <property type="evidence" value="ECO:0007669"/>
    <property type="project" value="TreeGrafter"/>
</dbReference>
<feature type="transmembrane region" description="Helical" evidence="10">
    <location>
        <begin position="203"/>
        <end position="226"/>
    </location>
</feature>
<evidence type="ECO:0000313" key="12">
    <source>
        <dbReference type="EMBL" id="KAH0500892.1"/>
    </source>
</evidence>
<dbReference type="GO" id="GO:0015279">
    <property type="term" value="F:store-operated calcium channel activity"/>
    <property type="evidence" value="ECO:0007669"/>
    <property type="project" value="TreeGrafter"/>
</dbReference>
<evidence type="ECO:0000256" key="8">
    <source>
        <dbReference type="ARBA" id="ARBA00023136"/>
    </source>
</evidence>
<dbReference type="PANTHER" id="PTHR10117">
    <property type="entry name" value="TRANSIENT RECEPTOR POTENTIAL CHANNEL"/>
    <property type="match status" value="1"/>
</dbReference>
<comment type="subcellular location">
    <subcellularLocation>
        <location evidence="1">Membrane</location>
        <topology evidence="1">Multi-pass membrane protein</topology>
    </subcellularLocation>
</comment>
<keyword evidence="8 10" id="KW-0472">Membrane</keyword>
<evidence type="ECO:0000313" key="13">
    <source>
        <dbReference type="Proteomes" id="UP000710432"/>
    </source>
</evidence>
<keyword evidence="7" id="KW-0406">Ion transport</keyword>
<dbReference type="GO" id="GO:0051480">
    <property type="term" value="P:regulation of cytosolic calcium ion concentration"/>
    <property type="evidence" value="ECO:0007669"/>
    <property type="project" value="TreeGrafter"/>
</dbReference>
<keyword evidence="12" id="KW-0675">Receptor</keyword>
<evidence type="ECO:0000256" key="2">
    <source>
        <dbReference type="ARBA" id="ARBA00022448"/>
    </source>
</evidence>
<feature type="domain" description="Ion transport" evidence="11">
    <location>
        <begin position="44"/>
        <end position="225"/>
    </location>
</feature>
<evidence type="ECO:0000256" key="4">
    <source>
        <dbReference type="ARBA" id="ARBA00022673"/>
    </source>
</evidence>
<evidence type="ECO:0000259" key="11">
    <source>
        <dbReference type="Pfam" id="PF00520"/>
    </source>
</evidence>
<evidence type="ECO:0000256" key="10">
    <source>
        <dbReference type="SAM" id="Phobius"/>
    </source>
</evidence>
<reference evidence="12" key="1">
    <citation type="submission" date="2020-03" db="EMBL/GenBank/DDBJ databases">
        <title>Studies in the Genomics of Life Span.</title>
        <authorList>
            <person name="Glass D."/>
        </authorList>
    </citation>
    <scope>NUCLEOTIDE SEQUENCE</scope>
    <source>
        <strain evidence="12">LTLLF</strain>
        <tissue evidence="12">Muscle</tissue>
    </source>
</reference>
<keyword evidence="3" id="KW-0106">Calcium</keyword>
<name>A0A8J6FXY2_MICOH</name>
<sequence>MGAKPSRGLQEQWASDSHAFLFPPKLGRLLKVPVLKFLLHSASYLWFLIFLLGESLVMETQLSTFKGRSQSVWETSLHMIWVTGFLWFECKEVWIEGLRSYLLDWWNFLDVVILSLYLASFALRLLLAGLAYMHCQEASDSATCHYFTAAERSEWRTEDPQFLAEVLFAVTSMLSFTRLAYILPAHESLGTLQISIGRMIDDMIRFMFILMIILTAFLCGLNNIYVPYQETEQLGKYAGPGARGRGWGGPSLVAHSVALLPACSDLLVQSLIYLIAQPLVSSPSL</sequence>
<protein>
    <submittedName>
        <fullName evidence="12">Short transient receptor potential channel 2</fullName>
    </submittedName>
</protein>
<organism evidence="12 13">
    <name type="scientific">Microtus ochrogaster</name>
    <name type="common">Prairie vole</name>
    <dbReference type="NCBI Taxonomy" id="79684"/>
    <lineage>
        <taxon>Eukaryota</taxon>
        <taxon>Metazoa</taxon>
        <taxon>Chordata</taxon>
        <taxon>Craniata</taxon>
        <taxon>Vertebrata</taxon>
        <taxon>Euteleostomi</taxon>
        <taxon>Mammalia</taxon>
        <taxon>Eutheria</taxon>
        <taxon>Euarchontoglires</taxon>
        <taxon>Glires</taxon>
        <taxon>Rodentia</taxon>
        <taxon>Myomorpha</taxon>
        <taxon>Muroidea</taxon>
        <taxon>Cricetidae</taxon>
        <taxon>Arvicolinae</taxon>
        <taxon>Microtus</taxon>
    </lineage>
</organism>
<keyword evidence="2" id="KW-0813">Transport</keyword>